<feature type="domain" description="SGNH hydrolase-type esterase" evidence="2">
    <location>
        <begin position="56"/>
        <end position="227"/>
    </location>
</feature>
<evidence type="ECO:0000313" key="4">
    <source>
        <dbReference type="Proteomes" id="UP001142175"/>
    </source>
</evidence>
<evidence type="ECO:0000256" key="1">
    <source>
        <dbReference type="SAM" id="Phobius"/>
    </source>
</evidence>
<dbReference type="Gene3D" id="3.40.50.1110">
    <property type="entry name" value="SGNH hydrolase"/>
    <property type="match status" value="1"/>
</dbReference>
<accession>A0A9X2T083</accession>
<dbReference type="SUPFAM" id="SSF52266">
    <property type="entry name" value="SGNH hydrolase"/>
    <property type="match status" value="1"/>
</dbReference>
<protein>
    <submittedName>
        <fullName evidence="3">SGNH/GDSL hydrolase family protein</fullName>
    </submittedName>
</protein>
<dbReference type="AlphaFoldDB" id="A0A9X2T083"/>
<sequence length="243" mass="27750">MRNRFLYFLEMSVLIPIFPILYIIGKKLKNDIIKLPSRSEYLKIEAKESKPKLLIIGESTAAGVGASGTETTFASRIYKHTGEKFSIINIGENGLMAKNLRRLYEKFEGEKGNSFSKAIILIGANDCFNLTPPWKFKRELESFILFLIKEKKVEKITIPLIPPVHEFPLIPAIMRFFLGWHRYILTAELESLEKSVSQISFDNHKSKTSEVFYSEDGIHPSDYGYELIALAIAENIKLKEVAD</sequence>
<gene>
    <name evidence="3" type="ORF">NU887_00745</name>
</gene>
<keyword evidence="3" id="KW-0378">Hydrolase</keyword>
<organism evidence="3 4">
    <name type="scientific">Aquiflexum gelatinilyticum</name>
    <dbReference type="NCBI Taxonomy" id="2961943"/>
    <lineage>
        <taxon>Bacteria</taxon>
        <taxon>Pseudomonadati</taxon>
        <taxon>Bacteroidota</taxon>
        <taxon>Cytophagia</taxon>
        <taxon>Cytophagales</taxon>
        <taxon>Cyclobacteriaceae</taxon>
        <taxon>Aquiflexum</taxon>
    </lineage>
</organism>
<proteinExistence type="predicted"/>
<dbReference type="RefSeq" id="WP_258421436.1">
    <property type="nucleotide sequence ID" value="NZ_JANSUY010000001.1"/>
</dbReference>
<dbReference type="GO" id="GO:0016788">
    <property type="term" value="F:hydrolase activity, acting on ester bonds"/>
    <property type="evidence" value="ECO:0007669"/>
    <property type="project" value="UniProtKB-ARBA"/>
</dbReference>
<keyword evidence="1" id="KW-0472">Membrane</keyword>
<dbReference type="Proteomes" id="UP001142175">
    <property type="component" value="Unassembled WGS sequence"/>
</dbReference>
<keyword evidence="4" id="KW-1185">Reference proteome</keyword>
<evidence type="ECO:0000313" key="3">
    <source>
        <dbReference type="EMBL" id="MCR9013535.1"/>
    </source>
</evidence>
<evidence type="ECO:0000259" key="2">
    <source>
        <dbReference type="Pfam" id="PF13472"/>
    </source>
</evidence>
<feature type="transmembrane region" description="Helical" evidence="1">
    <location>
        <begin position="6"/>
        <end position="24"/>
    </location>
</feature>
<dbReference type="EMBL" id="JANSUY010000001">
    <property type="protein sequence ID" value="MCR9013535.1"/>
    <property type="molecule type" value="Genomic_DNA"/>
</dbReference>
<comment type="caution">
    <text evidence="3">The sequence shown here is derived from an EMBL/GenBank/DDBJ whole genome shotgun (WGS) entry which is preliminary data.</text>
</comment>
<dbReference type="InterPro" id="IPR013830">
    <property type="entry name" value="SGNH_hydro"/>
</dbReference>
<name>A0A9X2T083_9BACT</name>
<reference evidence="3" key="1">
    <citation type="submission" date="2022-08" db="EMBL/GenBank/DDBJ databases">
        <authorList>
            <person name="Zhang D."/>
        </authorList>
    </citation>
    <scope>NUCLEOTIDE SEQUENCE</scope>
    <source>
        <strain evidence="3">XJ19-11</strain>
    </source>
</reference>
<dbReference type="Pfam" id="PF13472">
    <property type="entry name" value="Lipase_GDSL_2"/>
    <property type="match status" value="1"/>
</dbReference>
<keyword evidence="1" id="KW-0812">Transmembrane</keyword>
<dbReference type="InterPro" id="IPR036514">
    <property type="entry name" value="SGNH_hydro_sf"/>
</dbReference>
<keyword evidence="1" id="KW-1133">Transmembrane helix</keyword>